<organism evidence="1">
    <name type="scientific">Rhizophora mucronata</name>
    <name type="common">Asiatic mangrove</name>
    <dbReference type="NCBI Taxonomy" id="61149"/>
    <lineage>
        <taxon>Eukaryota</taxon>
        <taxon>Viridiplantae</taxon>
        <taxon>Streptophyta</taxon>
        <taxon>Embryophyta</taxon>
        <taxon>Tracheophyta</taxon>
        <taxon>Spermatophyta</taxon>
        <taxon>Magnoliopsida</taxon>
        <taxon>eudicotyledons</taxon>
        <taxon>Gunneridae</taxon>
        <taxon>Pentapetalae</taxon>
        <taxon>rosids</taxon>
        <taxon>fabids</taxon>
        <taxon>Malpighiales</taxon>
        <taxon>Rhizophoraceae</taxon>
        <taxon>Rhizophora</taxon>
    </lineage>
</organism>
<name>A0A2P2NTC7_RHIMU</name>
<evidence type="ECO:0000313" key="1">
    <source>
        <dbReference type="EMBL" id="MBX45762.1"/>
    </source>
</evidence>
<reference evidence="1" key="1">
    <citation type="submission" date="2018-02" db="EMBL/GenBank/DDBJ databases">
        <title>Rhizophora mucronata_Transcriptome.</title>
        <authorList>
            <person name="Meera S.P."/>
            <person name="Sreeshan A."/>
            <person name="Augustine A."/>
        </authorList>
    </citation>
    <scope>NUCLEOTIDE SEQUENCE</scope>
    <source>
        <tissue evidence="1">Leaf</tissue>
    </source>
</reference>
<sequence length="18" mass="2145">MAELRTTLKKGLLRTWIN</sequence>
<protein>
    <submittedName>
        <fullName evidence="1">Uncharacterized protein</fullName>
    </submittedName>
</protein>
<dbReference type="AlphaFoldDB" id="A0A2P2NTC7"/>
<accession>A0A2P2NTC7</accession>
<proteinExistence type="predicted"/>
<dbReference type="EMBL" id="GGEC01065278">
    <property type="protein sequence ID" value="MBX45762.1"/>
    <property type="molecule type" value="Transcribed_RNA"/>
</dbReference>